<evidence type="ECO:0000256" key="2">
    <source>
        <dbReference type="SAM" id="Phobius"/>
    </source>
</evidence>
<organism evidence="3">
    <name type="scientific">Paraconexibacter sp. AEG42_29</name>
    <dbReference type="NCBI Taxonomy" id="2997339"/>
    <lineage>
        <taxon>Bacteria</taxon>
        <taxon>Bacillati</taxon>
        <taxon>Actinomycetota</taxon>
        <taxon>Thermoleophilia</taxon>
        <taxon>Solirubrobacterales</taxon>
        <taxon>Paraconexibacteraceae</taxon>
        <taxon>Paraconexibacter</taxon>
    </lineage>
</organism>
<accession>A0AAU7AWF8</accession>
<feature type="region of interest" description="Disordered" evidence="1">
    <location>
        <begin position="78"/>
        <end position="115"/>
    </location>
</feature>
<keyword evidence="2" id="KW-1133">Transmembrane helix</keyword>
<dbReference type="EMBL" id="CP114014">
    <property type="protein sequence ID" value="XAY05981.1"/>
    <property type="molecule type" value="Genomic_DNA"/>
</dbReference>
<proteinExistence type="predicted"/>
<evidence type="ECO:0000313" key="3">
    <source>
        <dbReference type="EMBL" id="XAY05981.1"/>
    </source>
</evidence>
<keyword evidence="2" id="KW-0472">Membrane</keyword>
<keyword evidence="2" id="KW-0812">Transmembrane</keyword>
<name>A0AAU7AWF8_9ACTN</name>
<reference evidence="3" key="1">
    <citation type="submission" date="2022-12" db="EMBL/GenBank/DDBJ databases">
        <title>Paraconexibacter alkalitolerans sp. nov. and Baekduia alba sp. nov., isolated from soil and emended description of the genera Paraconexibacter (Chun et al., 2020) and Baekduia (An et al., 2020).</title>
        <authorList>
            <person name="Vieira S."/>
            <person name="Huber K.J."/>
            <person name="Geppert A."/>
            <person name="Wolf J."/>
            <person name="Neumann-Schaal M."/>
            <person name="Muesken M."/>
            <person name="Overmann J."/>
        </authorList>
    </citation>
    <scope>NUCLEOTIDE SEQUENCE</scope>
    <source>
        <strain evidence="3">AEG42_29</strain>
    </source>
</reference>
<gene>
    <name evidence="3" type="ORF">DSM112329_02842</name>
</gene>
<dbReference type="AlphaFoldDB" id="A0AAU7AWF8"/>
<dbReference type="KEGG" id="parq:DSM112329_02842"/>
<sequence>MTTPSERLARANPAPRITTPEAEIEALIQTVLHAAEPEARQPRRRQVSPVAALAALILLTGAGVGVAAVGGSLLGYGPNSPDDPPLQAHRSTGKARPSTPADRAARKRQREREPQLDAARYFSALRNLRDDRYATIYTAASGYTVQAKASDRETCIQVLPSPRSKNSTRSCVPTSYARTHGVMTWRQCFDPPYRPQRRLVAGLVPDGVARVTATRNGSIQATATVTRNAFVLVTDNPFDTINLGRATQRLGPIIC</sequence>
<protein>
    <submittedName>
        <fullName evidence="3">Uncharacterized protein</fullName>
    </submittedName>
</protein>
<evidence type="ECO:0000256" key="1">
    <source>
        <dbReference type="SAM" id="MobiDB-lite"/>
    </source>
</evidence>
<feature type="transmembrane region" description="Helical" evidence="2">
    <location>
        <begin position="50"/>
        <end position="76"/>
    </location>
</feature>
<dbReference type="RefSeq" id="WP_354697215.1">
    <property type="nucleotide sequence ID" value="NZ_CP114014.1"/>
</dbReference>